<keyword evidence="4" id="KW-1185">Reference proteome</keyword>
<keyword evidence="2" id="KW-0472">Membrane</keyword>
<evidence type="ECO:0000313" key="3">
    <source>
        <dbReference type="EMBL" id="ROT77080.1"/>
    </source>
</evidence>
<reference evidence="3 4" key="2">
    <citation type="submission" date="2019-01" db="EMBL/GenBank/DDBJ databases">
        <title>The decoding of complex shrimp genome reveals the adaptation for benthos swimmer, frequently molting mechanism and breeding impact on genome.</title>
        <authorList>
            <person name="Sun Y."/>
            <person name="Gao Y."/>
            <person name="Yu Y."/>
        </authorList>
    </citation>
    <scope>NUCLEOTIDE SEQUENCE [LARGE SCALE GENOMIC DNA]</scope>
    <source>
        <tissue evidence="3">Muscle</tissue>
    </source>
</reference>
<dbReference type="AlphaFoldDB" id="A0A3R7QT13"/>
<accession>A0A3R7QT13</accession>
<name>A0A3R7QT13_PENVA</name>
<feature type="region of interest" description="Disordered" evidence="1">
    <location>
        <begin position="1"/>
        <end position="73"/>
    </location>
</feature>
<dbReference type="EMBL" id="QCYY01001568">
    <property type="protein sequence ID" value="ROT77080.1"/>
    <property type="molecule type" value="Genomic_DNA"/>
</dbReference>
<keyword evidence="2" id="KW-0812">Transmembrane</keyword>
<evidence type="ECO:0000313" key="4">
    <source>
        <dbReference type="Proteomes" id="UP000283509"/>
    </source>
</evidence>
<gene>
    <name evidence="3" type="ORF">C7M84_004295</name>
</gene>
<feature type="compositionally biased region" description="Polar residues" evidence="1">
    <location>
        <begin position="57"/>
        <end position="69"/>
    </location>
</feature>
<organism evidence="3 4">
    <name type="scientific">Penaeus vannamei</name>
    <name type="common">Whiteleg shrimp</name>
    <name type="synonym">Litopenaeus vannamei</name>
    <dbReference type="NCBI Taxonomy" id="6689"/>
    <lineage>
        <taxon>Eukaryota</taxon>
        <taxon>Metazoa</taxon>
        <taxon>Ecdysozoa</taxon>
        <taxon>Arthropoda</taxon>
        <taxon>Crustacea</taxon>
        <taxon>Multicrustacea</taxon>
        <taxon>Malacostraca</taxon>
        <taxon>Eumalacostraca</taxon>
        <taxon>Eucarida</taxon>
        <taxon>Decapoda</taxon>
        <taxon>Dendrobranchiata</taxon>
        <taxon>Penaeoidea</taxon>
        <taxon>Penaeidae</taxon>
        <taxon>Penaeus</taxon>
    </lineage>
</organism>
<evidence type="ECO:0000256" key="2">
    <source>
        <dbReference type="SAM" id="Phobius"/>
    </source>
</evidence>
<feature type="compositionally biased region" description="Basic and acidic residues" evidence="1">
    <location>
        <begin position="27"/>
        <end position="50"/>
    </location>
</feature>
<comment type="caution">
    <text evidence="3">The sequence shown here is derived from an EMBL/GenBank/DDBJ whole genome shotgun (WGS) entry which is preliminary data.</text>
</comment>
<dbReference type="Proteomes" id="UP000283509">
    <property type="component" value="Unassembled WGS sequence"/>
</dbReference>
<feature type="transmembrane region" description="Helical" evidence="2">
    <location>
        <begin position="107"/>
        <end position="124"/>
    </location>
</feature>
<keyword evidence="2" id="KW-1133">Transmembrane helix</keyword>
<protein>
    <submittedName>
        <fullName evidence="3">Uncharacterized protein</fullName>
    </submittedName>
</protein>
<proteinExistence type="predicted"/>
<evidence type="ECO:0000256" key="1">
    <source>
        <dbReference type="SAM" id="MobiDB-lite"/>
    </source>
</evidence>
<sequence length="140" mass="16120">MSTRGHSSTGGEGAGSKVKHSSKSRTTFRDNREFNEEANERERKKLELPRGGRNYFLSRTETTPNQSPSESRDRLRLRLTLLAFPSQKEGFLKDRTRNHLSCEMEGIYIYICVIGIIAMVFLALRSASESLRKEFKLYKK</sequence>
<reference evidence="3 4" key="1">
    <citation type="submission" date="2018-04" db="EMBL/GenBank/DDBJ databases">
        <authorList>
            <person name="Zhang X."/>
            <person name="Yuan J."/>
            <person name="Li F."/>
            <person name="Xiang J."/>
        </authorList>
    </citation>
    <scope>NUCLEOTIDE SEQUENCE [LARGE SCALE GENOMIC DNA]</scope>
    <source>
        <tissue evidence="3">Muscle</tissue>
    </source>
</reference>